<dbReference type="STRING" id="1563157.AQS70_08175"/>
<accession>A0A0Q0XUD2</accession>
<keyword evidence="1" id="KW-0472">Membrane</keyword>
<dbReference type="AlphaFoldDB" id="A0A0Q0XUD2"/>
<keyword evidence="3" id="KW-1185">Reference proteome</keyword>
<name>A0A0Q0XUD2_9PSED</name>
<dbReference type="OrthoDB" id="6903446at2"/>
<dbReference type="RefSeq" id="WP_055102511.1">
    <property type="nucleotide sequence ID" value="NZ_LLWH01000113.1"/>
</dbReference>
<reference evidence="2 3" key="1">
    <citation type="submission" date="2015-10" db="EMBL/GenBank/DDBJ databases">
        <title>Pseudomonas helleri sp. nov. and Pseudomonas weihenstephanensis sp. nov., isolated from raw cows milk.</title>
        <authorList>
            <person name="Von Neubeck M."/>
            <person name="Huptas C."/>
            <person name="Wenning M."/>
            <person name="Scherer S."/>
        </authorList>
    </citation>
    <scope>NUCLEOTIDE SEQUENCE [LARGE SCALE GENOMIC DNA]</scope>
    <source>
        <strain evidence="2 3">BSTT44</strain>
    </source>
</reference>
<gene>
    <name evidence="2" type="ORF">AQS70_08175</name>
</gene>
<feature type="transmembrane region" description="Helical" evidence="1">
    <location>
        <begin position="97"/>
        <end position="116"/>
    </location>
</feature>
<sequence>MSTSAAFTPPRRHTGAYIVIITALVALCITAYRFFTPLSGITDSGGAMVAMLAEFVLFILGLLLIKTGAGGARAFFLFLAWVGVIGTFFAALLLHGWWTVAVLIVCALGVLIETFGSQPTRRA</sequence>
<feature type="transmembrane region" description="Helical" evidence="1">
    <location>
        <begin position="47"/>
        <end position="65"/>
    </location>
</feature>
<protein>
    <submittedName>
        <fullName evidence="2">Uncharacterized protein</fullName>
    </submittedName>
</protein>
<keyword evidence="1" id="KW-0812">Transmembrane</keyword>
<feature type="transmembrane region" description="Helical" evidence="1">
    <location>
        <begin position="16"/>
        <end position="35"/>
    </location>
</feature>
<dbReference type="Proteomes" id="UP000050342">
    <property type="component" value="Unassembled WGS sequence"/>
</dbReference>
<organism evidence="2 3">
    <name type="scientific">Pseudomonas endophytica</name>
    <dbReference type="NCBI Taxonomy" id="1563157"/>
    <lineage>
        <taxon>Bacteria</taxon>
        <taxon>Pseudomonadati</taxon>
        <taxon>Pseudomonadota</taxon>
        <taxon>Gammaproteobacteria</taxon>
        <taxon>Pseudomonadales</taxon>
        <taxon>Pseudomonadaceae</taxon>
        <taxon>Pseudomonas</taxon>
    </lineage>
</organism>
<dbReference type="EMBL" id="LLWH01000113">
    <property type="protein sequence ID" value="KQB54037.1"/>
    <property type="molecule type" value="Genomic_DNA"/>
</dbReference>
<keyword evidence="1" id="KW-1133">Transmembrane helix</keyword>
<evidence type="ECO:0000256" key="1">
    <source>
        <dbReference type="SAM" id="Phobius"/>
    </source>
</evidence>
<evidence type="ECO:0000313" key="3">
    <source>
        <dbReference type="Proteomes" id="UP000050342"/>
    </source>
</evidence>
<comment type="caution">
    <text evidence="2">The sequence shown here is derived from an EMBL/GenBank/DDBJ whole genome shotgun (WGS) entry which is preliminary data.</text>
</comment>
<evidence type="ECO:0000313" key="2">
    <source>
        <dbReference type="EMBL" id="KQB54037.1"/>
    </source>
</evidence>
<feature type="transmembrane region" description="Helical" evidence="1">
    <location>
        <begin position="72"/>
        <end position="91"/>
    </location>
</feature>
<proteinExistence type="predicted"/>